<name>A0A7X3MFQ9_9FIRM</name>
<dbReference type="EMBL" id="WUQX01000001">
    <property type="protein sequence ID" value="MXP75589.1"/>
    <property type="molecule type" value="Genomic_DNA"/>
</dbReference>
<reference evidence="2 3" key="1">
    <citation type="submission" date="2019-12" db="EMBL/GenBank/DDBJ databases">
        <title>Sporaefaciens musculi gen. nov., sp. nov., a novel bacterium isolated from the caecum of an obese mouse.</title>
        <authorList>
            <person name="Rasmussen T.S."/>
            <person name="Streidl T."/>
            <person name="Hitch T.C.A."/>
            <person name="Wortmann E."/>
            <person name="Deptula P."/>
            <person name="Hansen M."/>
            <person name="Nielsen D.S."/>
            <person name="Clavel T."/>
            <person name="Vogensen F.K."/>
        </authorList>
    </citation>
    <scope>NUCLEOTIDE SEQUENCE [LARGE SCALE GENOMIC DNA]</scope>
    <source>
        <strain evidence="2 3">WCA-9-b2</strain>
    </source>
</reference>
<proteinExistence type="predicted"/>
<dbReference type="RefSeq" id="WP_159750830.1">
    <property type="nucleotide sequence ID" value="NZ_WUQX01000001.1"/>
</dbReference>
<gene>
    <name evidence="2" type="ORF">GN277_09385</name>
</gene>
<sequence>MKDFAVKILTAEKGNTHLFSVGQAGFIIKSSKGQLLAIDLYLSNCVERAEGHTGFKRLLPKLLSPSDLDFDAVVCTHPHLDHFDLDTVPQLMRHKTKLFCSVDCKKLIKQTQMEYYREQITYVTPGDGARVGDFSIDFVPCDHGEGAPDAVGVLVTVDGKRIYEAGDTCLRLDRAGEIPKPLDVLIGPVNGRYGNMDEEELSQLAEALKPGITIPCHYGMFASHHGDVGRFYDIMTKKKLPIHIMQQGEQYTLKRL</sequence>
<dbReference type="InterPro" id="IPR001279">
    <property type="entry name" value="Metallo-B-lactamas"/>
</dbReference>
<evidence type="ECO:0000313" key="3">
    <source>
        <dbReference type="Proteomes" id="UP000460412"/>
    </source>
</evidence>
<keyword evidence="3" id="KW-1185">Reference proteome</keyword>
<dbReference type="Pfam" id="PF12706">
    <property type="entry name" value="Lactamase_B_2"/>
    <property type="match status" value="1"/>
</dbReference>
<comment type="caution">
    <text evidence="2">The sequence shown here is derived from an EMBL/GenBank/DDBJ whole genome shotgun (WGS) entry which is preliminary data.</text>
</comment>
<protein>
    <recommendedName>
        <fullName evidence="1">Metallo-beta-lactamase domain-containing protein</fullName>
    </recommendedName>
</protein>
<evidence type="ECO:0000313" key="2">
    <source>
        <dbReference type="EMBL" id="MXP75589.1"/>
    </source>
</evidence>
<dbReference type="SMART" id="SM00849">
    <property type="entry name" value="Lactamase_B"/>
    <property type="match status" value="1"/>
</dbReference>
<organism evidence="2 3">
    <name type="scientific">Sporofaciens musculi</name>
    <dbReference type="NCBI Taxonomy" id="2681861"/>
    <lineage>
        <taxon>Bacteria</taxon>
        <taxon>Bacillati</taxon>
        <taxon>Bacillota</taxon>
        <taxon>Clostridia</taxon>
        <taxon>Lachnospirales</taxon>
        <taxon>Lachnospiraceae</taxon>
        <taxon>Sporofaciens</taxon>
    </lineage>
</organism>
<dbReference type="InterPro" id="IPR050114">
    <property type="entry name" value="UPF0173_UPF0282_UlaG_hydrolase"/>
</dbReference>
<dbReference type="AlphaFoldDB" id="A0A7X3MFQ9"/>
<dbReference type="PANTHER" id="PTHR43546">
    <property type="entry name" value="UPF0173 METAL-DEPENDENT HYDROLASE MJ1163-RELATED"/>
    <property type="match status" value="1"/>
</dbReference>
<feature type="domain" description="Metallo-beta-lactamase" evidence="1">
    <location>
        <begin position="22"/>
        <end position="217"/>
    </location>
</feature>
<dbReference type="SUPFAM" id="SSF56281">
    <property type="entry name" value="Metallo-hydrolase/oxidoreductase"/>
    <property type="match status" value="1"/>
</dbReference>
<accession>A0A7X3MFQ9</accession>
<evidence type="ECO:0000259" key="1">
    <source>
        <dbReference type="SMART" id="SM00849"/>
    </source>
</evidence>
<dbReference type="Proteomes" id="UP000460412">
    <property type="component" value="Unassembled WGS sequence"/>
</dbReference>
<dbReference type="Gene3D" id="3.60.15.10">
    <property type="entry name" value="Ribonuclease Z/Hydroxyacylglutathione hydrolase-like"/>
    <property type="match status" value="1"/>
</dbReference>
<dbReference type="InterPro" id="IPR036866">
    <property type="entry name" value="RibonucZ/Hydroxyglut_hydro"/>
</dbReference>